<dbReference type="EMBL" id="REGN01005287">
    <property type="protein sequence ID" value="RNA13948.1"/>
    <property type="molecule type" value="Genomic_DNA"/>
</dbReference>
<evidence type="ECO:0000256" key="1">
    <source>
        <dbReference type="SAM" id="Phobius"/>
    </source>
</evidence>
<dbReference type="AlphaFoldDB" id="A0A3M7QSJ6"/>
<evidence type="ECO:0000313" key="2">
    <source>
        <dbReference type="EMBL" id="RNA13948.1"/>
    </source>
</evidence>
<keyword evidence="1" id="KW-0472">Membrane</keyword>
<accession>A0A3M7QSJ6</accession>
<name>A0A3M7QSJ6_BRAPC</name>
<keyword evidence="1" id="KW-1133">Transmembrane helix</keyword>
<gene>
    <name evidence="2" type="ORF">BpHYR1_052375</name>
</gene>
<comment type="caution">
    <text evidence="2">The sequence shown here is derived from an EMBL/GenBank/DDBJ whole genome shotgun (WGS) entry which is preliminary data.</text>
</comment>
<dbReference type="Proteomes" id="UP000276133">
    <property type="component" value="Unassembled WGS sequence"/>
</dbReference>
<feature type="transmembrane region" description="Helical" evidence="1">
    <location>
        <begin position="6"/>
        <end position="28"/>
    </location>
</feature>
<reference evidence="2 3" key="1">
    <citation type="journal article" date="2018" name="Sci. Rep.">
        <title>Genomic signatures of local adaptation to the degree of environmental predictability in rotifers.</title>
        <authorList>
            <person name="Franch-Gras L."/>
            <person name="Hahn C."/>
            <person name="Garcia-Roger E.M."/>
            <person name="Carmona M.J."/>
            <person name="Serra M."/>
            <person name="Gomez A."/>
        </authorList>
    </citation>
    <scope>NUCLEOTIDE SEQUENCE [LARGE SCALE GENOMIC DNA]</scope>
    <source>
        <strain evidence="2">HYR1</strain>
    </source>
</reference>
<proteinExistence type="predicted"/>
<protein>
    <submittedName>
        <fullName evidence="2">Uncharacterized protein</fullName>
    </submittedName>
</protein>
<keyword evidence="3" id="KW-1185">Reference proteome</keyword>
<sequence length="255" mass="29469">MNLYWILILINTIQIYSLFGFDLVHLIFRGYSTEICPKNTQFKEIITDKTLELACESDQIINIKCVFYGVSKDLSTYLIFLEYCIEKDSLSIKECQIENLHDLGSTCSSRKKKILIHYTCEKLTDNTINKFQFECFDKGDSYDLICIILFLAFDTKIPDKLNASIDGSIQSFNLQALGRKQKNRIHMVVLFEFGAVRANMFKQTEVSNSNETMALAMEPDKLRNDYKSKILKSYLGPKTVPIIIELKIYRLGSIR</sequence>
<evidence type="ECO:0000313" key="3">
    <source>
        <dbReference type="Proteomes" id="UP000276133"/>
    </source>
</evidence>
<organism evidence="2 3">
    <name type="scientific">Brachionus plicatilis</name>
    <name type="common">Marine rotifer</name>
    <name type="synonym">Brachionus muelleri</name>
    <dbReference type="NCBI Taxonomy" id="10195"/>
    <lineage>
        <taxon>Eukaryota</taxon>
        <taxon>Metazoa</taxon>
        <taxon>Spiralia</taxon>
        <taxon>Gnathifera</taxon>
        <taxon>Rotifera</taxon>
        <taxon>Eurotatoria</taxon>
        <taxon>Monogononta</taxon>
        <taxon>Pseudotrocha</taxon>
        <taxon>Ploima</taxon>
        <taxon>Brachionidae</taxon>
        <taxon>Brachionus</taxon>
    </lineage>
</organism>
<keyword evidence="1" id="KW-0812">Transmembrane</keyword>
<dbReference type="CDD" id="cd22823">
    <property type="entry name" value="Gal_Rha_Lectin"/>
    <property type="match status" value="1"/>
</dbReference>